<dbReference type="InterPro" id="IPR013328">
    <property type="entry name" value="6PGD_dom2"/>
</dbReference>
<dbReference type="EMBL" id="JBHTJA010000002">
    <property type="protein sequence ID" value="MFD0899292.1"/>
    <property type="molecule type" value="Genomic_DNA"/>
</dbReference>
<dbReference type="PRINTS" id="PR00084">
    <property type="entry name" value="MTLDHDRGNASE"/>
</dbReference>
<evidence type="ECO:0000313" key="5">
    <source>
        <dbReference type="EMBL" id="MFD0899292.1"/>
    </source>
</evidence>
<feature type="domain" description="Mannitol dehydrogenase C-terminal" evidence="4">
    <location>
        <begin position="273"/>
        <end position="411"/>
    </location>
</feature>
<reference evidence="6" key="1">
    <citation type="journal article" date="2019" name="Int. J. Syst. Evol. Microbiol.">
        <title>The Global Catalogue of Microorganisms (GCM) 10K type strain sequencing project: providing services to taxonomists for standard genome sequencing and annotation.</title>
        <authorList>
            <consortium name="The Broad Institute Genomics Platform"/>
            <consortium name="The Broad Institute Genome Sequencing Center for Infectious Disease"/>
            <person name="Wu L."/>
            <person name="Ma J."/>
        </authorList>
    </citation>
    <scope>NUCLEOTIDE SEQUENCE [LARGE SCALE GENOMIC DNA]</scope>
    <source>
        <strain evidence="6">JCM 31202</strain>
    </source>
</reference>
<dbReference type="Gene3D" id="1.10.1040.10">
    <property type="entry name" value="N-(1-d-carboxylethyl)-l-norvaline Dehydrogenase, domain 2"/>
    <property type="match status" value="1"/>
</dbReference>
<dbReference type="InterPro" id="IPR000669">
    <property type="entry name" value="Mannitol_DH"/>
</dbReference>
<evidence type="ECO:0000313" key="6">
    <source>
        <dbReference type="Proteomes" id="UP001596972"/>
    </source>
</evidence>
<evidence type="ECO:0000259" key="3">
    <source>
        <dbReference type="Pfam" id="PF01232"/>
    </source>
</evidence>
<dbReference type="Gene3D" id="3.40.50.720">
    <property type="entry name" value="NAD(P)-binding Rossmann-like Domain"/>
    <property type="match status" value="1"/>
</dbReference>
<dbReference type="InterPro" id="IPR013118">
    <property type="entry name" value="Mannitol_DH_C"/>
</dbReference>
<gene>
    <name evidence="5" type="ORF">ACFQ11_02715</name>
</gene>
<name>A0ABW3EGH8_9ACTN</name>
<keyword evidence="6" id="KW-1185">Reference proteome</keyword>
<evidence type="ECO:0000256" key="2">
    <source>
        <dbReference type="ARBA" id="ARBA00048615"/>
    </source>
</evidence>
<dbReference type="Pfam" id="PF08125">
    <property type="entry name" value="Mannitol_dh_C"/>
    <property type="match status" value="1"/>
</dbReference>
<dbReference type="Proteomes" id="UP001596972">
    <property type="component" value="Unassembled WGS sequence"/>
</dbReference>
<proteinExistence type="predicted"/>
<dbReference type="InterPro" id="IPR013131">
    <property type="entry name" value="Mannitol_DH_N"/>
</dbReference>
<dbReference type="SUPFAM" id="SSF51735">
    <property type="entry name" value="NAD(P)-binding Rossmann-fold domains"/>
    <property type="match status" value="1"/>
</dbReference>
<dbReference type="RefSeq" id="WP_378296118.1">
    <property type="nucleotide sequence ID" value="NZ_JBHTJA010000002.1"/>
</dbReference>
<dbReference type="Pfam" id="PF01232">
    <property type="entry name" value="Mannitol_dh"/>
    <property type="match status" value="1"/>
</dbReference>
<dbReference type="InterPro" id="IPR050988">
    <property type="entry name" value="Mannitol_DH/Oxidoreductase"/>
</dbReference>
<protein>
    <submittedName>
        <fullName evidence="5">Mannitol dehydrogenase family protein</fullName>
    </submittedName>
</protein>
<comment type="catalytic activity">
    <reaction evidence="2">
        <text>D-mannitol 1-phosphate + NAD(+) = beta-D-fructose 6-phosphate + NADH + H(+)</text>
        <dbReference type="Rhea" id="RHEA:19661"/>
        <dbReference type="ChEBI" id="CHEBI:15378"/>
        <dbReference type="ChEBI" id="CHEBI:57540"/>
        <dbReference type="ChEBI" id="CHEBI:57634"/>
        <dbReference type="ChEBI" id="CHEBI:57945"/>
        <dbReference type="ChEBI" id="CHEBI:61381"/>
        <dbReference type="EC" id="1.1.1.17"/>
    </reaction>
</comment>
<dbReference type="PANTHER" id="PTHR43362:SF1">
    <property type="entry name" value="MANNITOL DEHYDROGENASE 2-RELATED"/>
    <property type="match status" value="1"/>
</dbReference>
<keyword evidence="1" id="KW-0560">Oxidoreductase</keyword>
<dbReference type="InterPro" id="IPR036291">
    <property type="entry name" value="NAD(P)-bd_dom_sf"/>
</dbReference>
<dbReference type="PANTHER" id="PTHR43362">
    <property type="entry name" value="MANNITOL DEHYDROGENASE DSF1-RELATED"/>
    <property type="match status" value="1"/>
</dbReference>
<evidence type="ECO:0000256" key="1">
    <source>
        <dbReference type="ARBA" id="ARBA00023002"/>
    </source>
</evidence>
<sequence length="444" mass="47166">MIPPLTRARDGRPPAPVRMLHLGLGGFFRAHQAWYTENAPDAPRWGIAAFTGRSTRTADRLNAQDGMYTLVVRGPGGDRFERVGSVSAAHPGGDRTAWLEYWREPRLAVVTLTVTEAGYTRTPGGGLDTGLPDVRADIAALRASPHAPVRTAAARLLAGLAARRRAGGGPVAIVPCDNLPGNGRTIARIVRELAEAIGPAWAPAAAHASYVDTVADRITPWPADETAAAVAAATGRTDAAPVVAEPFAEWALCGDFPAGRPHWEAAGARFVPDITPYERRKLRLLNGGHSLLAYAGSLRGHTTVAEAMTDPLCRTWLTEWWDEASAGLDPDPGLAAYRTALVERFSNPRIAHALAKIAENGADKLLDRVVPSVHSARRSGAPPVAAARIVAAWLLYLRADTARPASGSLRDAACDILHRLDPALARDPALVDAVALQAGELTRK</sequence>
<accession>A0ABW3EGH8</accession>
<feature type="domain" description="Mannitol dehydrogenase N-terminal" evidence="3">
    <location>
        <begin position="18"/>
        <end position="264"/>
    </location>
</feature>
<comment type="caution">
    <text evidence="5">The sequence shown here is derived from an EMBL/GenBank/DDBJ whole genome shotgun (WGS) entry which is preliminary data.</text>
</comment>
<dbReference type="InterPro" id="IPR008927">
    <property type="entry name" value="6-PGluconate_DH-like_C_sf"/>
</dbReference>
<organism evidence="5 6">
    <name type="scientific">Actinomadura sediminis</name>
    <dbReference type="NCBI Taxonomy" id="1038904"/>
    <lineage>
        <taxon>Bacteria</taxon>
        <taxon>Bacillati</taxon>
        <taxon>Actinomycetota</taxon>
        <taxon>Actinomycetes</taxon>
        <taxon>Streptosporangiales</taxon>
        <taxon>Thermomonosporaceae</taxon>
        <taxon>Actinomadura</taxon>
    </lineage>
</organism>
<dbReference type="SUPFAM" id="SSF48179">
    <property type="entry name" value="6-phosphogluconate dehydrogenase C-terminal domain-like"/>
    <property type="match status" value="1"/>
</dbReference>
<evidence type="ECO:0000259" key="4">
    <source>
        <dbReference type="Pfam" id="PF08125"/>
    </source>
</evidence>